<dbReference type="Proteomes" id="UP000184529">
    <property type="component" value="Unassembled WGS sequence"/>
</dbReference>
<dbReference type="InterPro" id="IPR007055">
    <property type="entry name" value="BON_dom"/>
</dbReference>
<evidence type="ECO:0000313" key="3">
    <source>
        <dbReference type="Proteomes" id="UP000184529"/>
    </source>
</evidence>
<dbReference type="STRING" id="1121432.SAMN02745219_02319"/>
<dbReference type="EMBL" id="FQZM01000029">
    <property type="protein sequence ID" value="SHJ33787.1"/>
    <property type="molecule type" value="Genomic_DNA"/>
</dbReference>
<evidence type="ECO:0000259" key="1">
    <source>
        <dbReference type="PROSITE" id="PS50914"/>
    </source>
</evidence>
<dbReference type="Gene3D" id="3.30.1340.30">
    <property type="match status" value="2"/>
</dbReference>
<dbReference type="PANTHER" id="PTHR34606">
    <property type="entry name" value="BON DOMAIN-CONTAINING PROTEIN"/>
    <property type="match status" value="1"/>
</dbReference>
<dbReference type="AlphaFoldDB" id="A0A1M6IH66"/>
<dbReference type="OrthoDB" id="1723404at2"/>
<accession>A0A1M6IH66</accession>
<dbReference type="InterPro" id="IPR051686">
    <property type="entry name" value="Lipoprotein_DolP"/>
</dbReference>
<name>A0A1M6IH66_9FIRM</name>
<proteinExistence type="predicted"/>
<dbReference type="RefSeq" id="WP_072869781.1">
    <property type="nucleotide sequence ID" value="NZ_FQZM01000029.1"/>
</dbReference>
<feature type="domain" description="BON" evidence="1">
    <location>
        <begin position="5"/>
        <end position="73"/>
    </location>
</feature>
<dbReference type="PROSITE" id="PS50914">
    <property type="entry name" value="BON"/>
    <property type="match status" value="2"/>
</dbReference>
<dbReference type="PANTHER" id="PTHR34606:SF15">
    <property type="entry name" value="BON DOMAIN-CONTAINING PROTEIN"/>
    <property type="match status" value="1"/>
</dbReference>
<feature type="domain" description="BON" evidence="1">
    <location>
        <begin position="78"/>
        <end position="145"/>
    </location>
</feature>
<sequence>MSSERDEILTQRVQAVLDSDVRTREYGLKADVVDGKARITGIVDTLAEREQVRRIVSAIEGIRAVENGVAISTDGAITDDDVAFEVGEELEAAGVNRRHVGVKSVKGVIFLQGRVDSPEEIELAKAAAARARGVKEVISQLKLRPPGGYDDESLEAIFHHQVNNDREDEGEARMF</sequence>
<organism evidence="2 3">
    <name type="scientific">Desulfofundulus thermosubterraneus DSM 16057</name>
    <dbReference type="NCBI Taxonomy" id="1121432"/>
    <lineage>
        <taxon>Bacteria</taxon>
        <taxon>Bacillati</taxon>
        <taxon>Bacillota</taxon>
        <taxon>Clostridia</taxon>
        <taxon>Eubacteriales</taxon>
        <taxon>Peptococcaceae</taxon>
        <taxon>Desulfofundulus</taxon>
    </lineage>
</organism>
<reference evidence="3" key="1">
    <citation type="submission" date="2016-11" db="EMBL/GenBank/DDBJ databases">
        <authorList>
            <person name="Varghese N."/>
            <person name="Submissions S."/>
        </authorList>
    </citation>
    <scope>NUCLEOTIDE SEQUENCE [LARGE SCALE GENOMIC DNA]</scope>
    <source>
        <strain evidence="3">DSM 16057</strain>
    </source>
</reference>
<dbReference type="Pfam" id="PF04972">
    <property type="entry name" value="BON"/>
    <property type="match status" value="2"/>
</dbReference>
<keyword evidence="3" id="KW-1185">Reference proteome</keyword>
<protein>
    <submittedName>
        <fullName evidence="2">Hyperosmotically inducible protein</fullName>
    </submittedName>
</protein>
<evidence type="ECO:0000313" key="2">
    <source>
        <dbReference type="EMBL" id="SHJ33787.1"/>
    </source>
</evidence>
<gene>
    <name evidence="2" type="ORF">SAMN02745219_02319</name>
</gene>